<evidence type="ECO:0000313" key="1">
    <source>
        <dbReference type="EMBL" id="GFS32996.1"/>
    </source>
</evidence>
<dbReference type="Proteomes" id="UP000886998">
    <property type="component" value="Unassembled WGS sequence"/>
</dbReference>
<accession>A0A8X6I774</accession>
<keyword evidence="2" id="KW-1185">Reference proteome</keyword>
<sequence length="107" mass="12262">MIIVDVEFSEKIKPVTENLLLLPFNVSAVALPRNYSFSESRFFQLEFESRSEDESHSFVCAALYFNNLFTKAAVIGLGVAFRAFIQQSVLWLESVITVIYSYFFSLN</sequence>
<name>A0A8X6I774_9ARAC</name>
<dbReference type="AlphaFoldDB" id="A0A8X6I774"/>
<organism evidence="1 2">
    <name type="scientific">Trichonephila inaurata madagascariensis</name>
    <dbReference type="NCBI Taxonomy" id="2747483"/>
    <lineage>
        <taxon>Eukaryota</taxon>
        <taxon>Metazoa</taxon>
        <taxon>Ecdysozoa</taxon>
        <taxon>Arthropoda</taxon>
        <taxon>Chelicerata</taxon>
        <taxon>Arachnida</taxon>
        <taxon>Araneae</taxon>
        <taxon>Araneomorphae</taxon>
        <taxon>Entelegynae</taxon>
        <taxon>Araneoidea</taxon>
        <taxon>Nephilidae</taxon>
        <taxon>Trichonephila</taxon>
        <taxon>Trichonephila inaurata</taxon>
    </lineage>
</organism>
<evidence type="ECO:0000313" key="2">
    <source>
        <dbReference type="Proteomes" id="UP000886998"/>
    </source>
</evidence>
<reference evidence="1" key="1">
    <citation type="submission" date="2020-08" db="EMBL/GenBank/DDBJ databases">
        <title>Multicomponent nature underlies the extraordinary mechanical properties of spider dragline silk.</title>
        <authorList>
            <person name="Kono N."/>
            <person name="Nakamura H."/>
            <person name="Mori M."/>
            <person name="Yoshida Y."/>
            <person name="Ohtoshi R."/>
            <person name="Malay A.D."/>
            <person name="Moran D.A.P."/>
            <person name="Tomita M."/>
            <person name="Numata K."/>
            <person name="Arakawa K."/>
        </authorList>
    </citation>
    <scope>NUCLEOTIDE SEQUENCE</scope>
</reference>
<dbReference type="EMBL" id="BMAV01024409">
    <property type="protein sequence ID" value="GFS32996.1"/>
    <property type="molecule type" value="Genomic_DNA"/>
</dbReference>
<protein>
    <submittedName>
        <fullName evidence="1">Uncharacterized protein</fullName>
    </submittedName>
</protein>
<proteinExistence type="predicted"/>
<gene>
    <name evidence="1" type="ORF">TNIN_412131</name>
</gene>
<comment type="caution">
    <text evidence="1">The sequence shown here is derived from an EMBL/GenBank/DDBJ whole genome shotgun (WGS) entry which is preliminary data.</text>
</comment>